<dbReference type="Proteomes" id="UP000887013">
    <property type="component" value="Unassembled WGS sequence"/>
</dbReference>
<evidence type="ECO:0000313" key="2">
    <source>
        <dbReference type="Proteomes" id="UP000887013"/>
    </source>
</evidence>
<organism evidence="1 2">
    <name type="scientific">Nephila pilipes</name>
    <name type="common">Giant wood spider</name>
    <name type="synonym">Nephila maculata</name>
    <dbReference type="NCBI Taxonomy" id="299642"/>
    <lineage>
        <taxon>Eukaryota</taxon>
        <taxon>Metazoa</taxon>
        <taxon>Ecdysozoa</taxon>
        <taxon>Arthropoda</taxon>
        <taxon>Chelicerata</taxon>
        <taxon>Arachnida</taxon>
        <taxon>Araneae</taxon>
        <taxon>Araneomorphae</taxon>
        <taxon>Entelegynae</taxon>
        <taxon>Araneoidea</taxon>
        <taxon>Nephilidae</taxon>
        <taxon>Nephila</taxon>
    </lineage>
</organism>
<dbReference type="EMBL" id="BMAW01112078">
    <property type="protein sequence ID" value="GFT50948.1"/>
    <property type="molecule type" value="Genomic_DNA"/>
</dbReference>
<sequence>MLEAFIMTTSLRTCVKGVTYYNDESGAPTGGVKAKKVDFPDAQLYLTRTFALNYVIARSVSVEHVNEGMMLRRSTLFRCDFCCKPRNFET</sequence>
<reference evidence="1" key="1">
    <citation type="submission" date="2020-08" db="EMBL/GenBank/DDBJ databases">
        <title>Multicomponent nature underlies the extraordinary mechanical properties of spider dragline silk.</title>
        <authorList>
            <person name="Kono N."/>
            <person name="Nakamura H."/>
            <person name="Mori M."/>
            <person name="Yoshida Y."/>
            <person name="Ohtoshi R."/>
            <person name="Malay A.D."/>
            <person name="Moran D.A.P."/>
            <person name="Tomita M."/>
            <person name="Numata K."/>
            <person name="Arakawa K."/>
        </authorList>
    </citation>
    <scope>NUCLEOTIDE SEQUENCE</scope>
</reference>
<accession>A0A8X6P743</accession>
<proteinExistence type="predicted"/>
<evidence type="ECO:0000313" key="1">
    <source>
        <dbReference type="EMBL" id="GFT50948.1"/>
    </source>
</evidence>
<gene>
    <name evidence="1" type="ORF">NPIL_678371</name>
</gene>
<dbReference type="AlphaFoldDB" id="A0A8X6P743"/>
<protein>
    <submittedName>
        <fullName evidence="1">Uncharacterized protein</fullName>
    </submittedName>
</protein>
<comment type="caution">
    <text evidence="1">The sequence shown here is derived from an EMBL/GenBank/DDBJ whole genome shotgun (WGS) entry which is preliminary data.</text>
</comment>
<name>A0A8X6P743_NEPPI</name>
<keyword evidence="2" id="KW-1185">Reference proteome</keyword>